<evidence type="ECO:0000256" key="1">
    <source>
        <dbReference type="SAM" id="SignalP"/>
    </source>
</evidence>
<dbReference type="Proteomes" id="UP001365405">
    <property type="component" value="Unassembled WGS sequence"/>
</dbReference>
<reference evidence="3 4" key="1">
    <citation type="submission" date="2024-04" db="EMBL/GenBank/DDBJ databases">
        <title>Novel species of the genus Ideonella isolated from streams.</title>
        <authorList>
            <person name="Lu H."/>
        </authorList>
    </citation>
    <scope>NUCLEOTIDE SEQUENCE [LARGE SCALE GENOMIC DNA]</scope>
    <source>
        <strain evidence="3 4">DXS22W</strain>
    </source>
</reference>
<dbReference type="Pfam" id="PF07007">
    <property type="entry name" value="LprI"/>
    <property type="match status" value="1"/>
</dbReference>
<dbReference type="EMBL" id="JBBUTH010000007">
    <property type="protein sequence ID" value="MEK8051006.1"/>
    <property type="molecule type" value="Genomic_DNA"/>
</dbReference>
<accession>A0ABU9CGZ2</accession>
<protein>
    <submittedName>
        <fullName evidence="3">Lysozyme inhibitor LprI family protein</fullName>
    </submittedName>
</protein>
<evidence type="ECO:0000313" key="4">
    <source>
        <dbReference type="Proteomes" id="UP001365405"/>
    </source>
</evidence>
<dbReference type="Gene3D" id="1.20.1270.180">
    <property type="match status" value="1"/>
</dbReference>
<comment type="caution">
    <text evidence="3">The sequence shown here is derived from an EMBL/GenBank/DDBJ whole genome shotgun (WGS) entry which is preliminary data.</text>
</comment>
<gene>
    <name evidence="3" type="ORF">AACH10_12220</name>
</gene>
<evidence type="ECO:0000313" key="3">
    <source>
        <dbReference type="EMBL" id="MEK8051006.1"/>
    </source>
</evidence>
<evidence type="ECO:0000259" key="2">
    <source>
        <dbReference type="Pfam" id="PF07007"/>
    </source>
</evidence>
<organism evidence="3 4">
    <name type="scientific">Pseudaquabacterium inlustre</name>
    <dbReference type="NCBI Taxonomy" id="2984192"/>
    <lineage>
        <taxon>Bacteria</taxon>
        <taxon>Pseudomonadati</taxon>
        <taxon>Pseudomonadota</taxon>
        <taxon>Betaproteobacteria</taxon>
        <taxon>Burkholderiales</taxon>
        <taxon>Sphaerotilaceae</taxon>
        <taxon>Pseudaquabacterium</taxon>
    </lineage>
</organism>
<dbReference type="PANTHER" id="PTHR37549">
    <property type="entry name" value="LIPOPROTEIN LPRI"/>
    <property type="match status" value="1"/>
</dbReference>
<feature type="chain" id="PRO_5047339015" evidence="1">
    <location>
        <begin position="28"/>
        <end position="218"/>
    </location>
</feature>
<dbReference type="InterPro" id="IPR052755">
    <property type="entry name" value="Lysozyme_Inhibitor_LprI"/>
</dbReference>
<dbReference type="InterPro" id="IPR009739">
    <property type="entry name" value="LprI-like_N"/>
</dbReference>
<keyword evidence="1" id="KW-0732">Signal</keyword>
<keyword evidence="4" id="KW-1185">Reference proteome</keyword>
<dbReference type="RefSeq" id="WP_341410699.1">
    <property type="nucleotide sequence ID" value="NZ_JBBUTH010000007.1"/>
</dbReference>
<name>A0ABU9CGZ2_9BURK</name>
<feature type="domain" description="Lysozyme inhibitor LprI-like N-terminal" evidence="2">
    <location>
        <begin position="36"/>
        <end position="126"/>
    </location>
</feature>
<proteinExistence type="predicted"/>
<feature type="signal peptide" evidence="1">
    <location>
        <begin position="1"/>
        <end position="27"/>
    </location>
</feature>
<sequence>MAMRRLYCRLLQPIALWCLLGAGAAQAASGPSSACTRPSGQVERQICADPALVARDRRLAQVYQAALAQARGAPARRLMADQRGWVKGRNDCWKADGQATWITASWTVDTVAACIDAQYRLRTSELQAVWRLEPPVTTRYICQNQPANEVVVNLFATDPPTLRLERGDRTATLWRVGDEAGGHYEGQNVDMVLQTGALRLSWLDVGTGKTEVIDCRTR</sequence>
<dbReference type="PANTHER" id="PTHR37549:SF1">
    <property type="entry name" value="LIPOPROTEIN LPRI"/>
    <property type="match status" value="1"/>
</dbReference>